<dbReference type="Proteomes" id="UP000019118">
    <property type="component" value="Unassembled WGS sequence"/>
</dbReference>
<evidence type="ECO:0000256" key="4">
    <source>
        <dbReference type="SAM" id="SignalP"/>
    </source>
</evidence>
<dbReference type="KEGG" id="dpa:109540566"/>
<dbReference type="STRING" id="77166.N6TZB1"/>
<dbReference type="EMBL" id="KB741037">
    <property type="protein sequence ID" value="ENN74610.1"/>
    <property type="molecule type" value="Genomic_DNA"/>
</dbReference>
<organism evidence="6">
    <name type="scientific">Dendroctonus ponderosae</name>
    <name type="common">Mountain pine beetle</name>
    <dbReference type="NCBI Taxonomy" id="77166"/>
    <lineage>
        <taxon>Eukaryota</taxon>
        <taxon>Metazoa</taxon>
        <taxon>Ecdysozoa</taxon>
        <taxon>Arthropoda</taxon>
        <taxon>Hexapoda</taxon>
        <taxon>Insecta</taxon>
        <taxon>Pterygota</taxon>
        <taxon>Neoptera</taxon>
        <taxon>Endopterygota</taxon>
        <taxon>Coleoptera</taxon>
        <taxon>Polyphaga</taxon>
        <taxon>Cucujiformia</taxon>
        <taxon>Curculionidae</taxon>
        <taxon>Scolytinae</taxon>
        <taxon>Dendroctonus</taxon>
    </lineage>
</organism>
<evidence type="ECO:0000256" key="3">
    <source>
        <dbReference type="ARBA" id="ARBA00022525"/>
    </source>
</evidence>
<dbReference type="HOGENOM" id="CLU_109192_4_1_1"/>
<feature type="non-terminal residue" evidence="6">
    <location>
        <position position="1"/>
    </location>
</feature>
<proteinExistence type="inferred from homology"/>
<gene>
    <name evidence="8" type="primary">109540566</name>
    <name evidence="7" type="ORF">D910_06018</name>
    <name evidence="6" type="ORF">YQE_08731</name>
</gene>
<evidence type="ECO:0000256" key="1">
    <source>
        <dbReference type="ARBA" id="ARBA00004613"/>
    </source>
</evidence>
<evidence type="ECO:0000313" key="9">
    <source>
        <dbReference type="Proteomes" id="UP000019118"/>
    </source>
</evidence>
<dbReference type="SMART" id="SM00737">
    <property type="entry name" value="ML"/>
    <property type="match status" value="1"/>
</dbReference>
<evidence type="ECO:0000259" key="5">
    <source>
        <dbReference type="SMART" id="SM00737"/>
    </source>
</evidence>
<comment type="subcellular location">
    <subcellularLocation>
        <location evidence="1">Secreted</location>
    </subcellularLocation>
</comment>
<keyword evidence="4" id="KW-0732">Signal</keyword>
<reference evidence="8" key="2">
    <citation type="submission" date="2024-08" db="UniProtKB">
        <authorList>
            <consortium name="EnsemblMetazoa"/>
        </authorList>
    </citation>
    <scope>IDENTIFICATION</scope>
</reference>
<dbReference type="Gene3D" id="2.60.40.770">
    <property type="match status" value="1"/>
</dbReference>
<dbReference type="EMBL" id="KB632085">
    <property type="protein sequence ID" value="ERL88633.1"/>
    <property type="molecule type" value="Genomic_DNA"/>
</dbReference>
<name>N6TZB1_DENPD</name>
<dbReference type="InterPro" id="IPR014756">
    <property type="entry name" value="Ig_E-set"/>
</dbReference>
<dbReference type="Pfam" id="PF02221">
    <property type="entry name" value="E1_DerP2_DerF2"/>
    <property type="match status" value="1"/>
</dbReference>
<evidence type="ECO:0000256" key="2">
    <source>
        <dbReference type="ARBA" id="ARBA00006370"/>
    </source>
</evidence>
<feature type="signal peptide" evidence="4">
    <location>
        <begin position="1"/>
        <end position="19"/>
    </location>
</feature>
<evidence type="ECO:0000313" key="6">
    <source>
        <dbReference type="EMBL" id="ENN74610.1"/>
    </source>
</evidence>
<dbReference type="Proteomes" id="UP000030742">
    <property type="component" value="Unassembled WGS sequence"/>
</dbReference>
<dbReference type="GO" id="GO:0005576">
    <property type="term" value="C:extracellular region"/>
    <property type="evidence" value="ECO:0007669"/>
    <property type="project" value="UniProtKB-SubCell"/>
</dbReference>
<evidence type="ECO:0000313" key="8">
    <source>
        <dbReference type="EnsemblMetazoa" id="XP_019764555.1"/>
    </source>
</evidence>
<dbReference type="OrthoDB" id="6489092at2759"/>
<accession>N6TZB1</accession>
<evidence type="ECO:0000313" key="10">
    <source>
        <dbReference type="Proteomes" id="UP000030742"/>
    </source>
</evidence>
<sequence length="159" mass="17577">MNYFQFLTGISVLMTAVSATKMSACTNSTGIYPNVTYSVNSYVCEATPCTCTLGCPSLISVDFYAPRYLEKIKPKIHAACMGVGLDYPLGQADACAGINNTQCPIVQNEKVHYEYSLNILPIFPEVTVTLTFSIIDEELNEDVVCFEWDIEVKRTTCPE</sequence>
<dbReference type="InterPro" id="IPR003172">
    <property type="entry name" value="ML_dom"/>
</dbReference>
<dbReference type="FunFam" id="2.60.40.770:FF:000001">
    <property type="entry name" value="NPC intracellular cholesterol transporter 2"/>
    <property type="match status" value="1"/>
</dbReference>
<comment type="similarity">
    <text evidence="2">Belongs to the NPC2 family.</text>
</comment>
<keyword evidence="3" id="KW-0964">Secreted</keyword>
<dbReference type="EnsemblMetazoa" id="XM_019908996.1">
    <property type="protein sequence ID" value="XP_019764555.1"/>
    <property type="gene ID" value="LOC109540566"/>
</dbReference>
<feature type="domain" description="MD-2-related lipid-recognition" evidence="5">
    <location>
        <begin position="22"/>
        <end position="150"/>
    </location>
</feature>
<keyword evidence="9" id="KW-1185">Reference proteome</keyword>
<evidence type="ECO:0000313" key="7">
    <source>
        <dbReference type="EMBL" id="ERL88633.1"/>
    </source>
</evidence>
<protein>
    <recommendedName>
        <fullName evidence="5">MD-2-related lipid-recognition domain-containing protein</fullName>
    </recommendedName>
</protein>
<reference evidence="9 10" key="1">
    <citation type="journal article" date="2013" name="Genome Biol.">
        <title>Draft genome of the mountain pine beetle, Dendroctonus ponderosae Hopkins, a major forest pest.</title>
        <authorList>
            <person name="Keeling C.I."/>
            <person name="Yuen M.M."/>
            <person name="Liao N.Y."/>
            <person name="Docking T.R."/>
            <person name="Chan S.K."/>
            <person name="Taylor G.A."/>
            <person name="Palmquist D.L."/>
            <person name="Jackman S.D."/>
            <person name="Nguyen A."/>
            <person name="Li M."/>
            <person name="Henderson H."/>
            <person name="Janes J.K."/>
            <person name="Zhao Y."/>
            <person name="Pandoh P."/>
            <person name="Moore R."/>
            <person name="Sperling F.A."/>
            <person name="Huber D.P."/>
            <person name="Birol I."/>
            <person name="Jones S.J."/>
            <person name="Bohlmann J."/>
        </authorList>
    </citation>
    <scope>NUCLEOTIDE SEQUENCE</scope>
</reference>
<dbReference type="AlphaFoldDB" id="N6TZB1"/>
<dbReference type="OMA" id="ASMRIVI"/>
<dbReference type="SUPFAM" id="SSF81296">
    <property type="entry name" value="E set domains"/>
    <property type="match status" value="1"/>
</dbReference>
<feature type="chain" id="PRO_5010971920" description="MD-2-related lipid-recognition domain-containing protein" evidence="4">
    <location>
        <begin position="20"/>
        <end position="159"/>
    </location>
</feature>